<keyword evidence="3" id="KW-1185">Reference proteome</keyword>
<feature type="region of interest" description="Disordered" evidence="1">
    <location>
        <begin position="1"/>
        <end position="25"/>
    </location>
</feature>
<dbReference type="AlphaFoldDB" id="A0A4Y6UZ44"/>
<feature type="compositionally biased region" description="Low complexity" evidence="1">
    <location>
        <begin position="16"/>
        <end position="25"/>
    </location>
</feature>
<evidence type="ECO:0000313" key="3">
    <source>
        <dbReference type="Proteomes" id="UP000316968"/>
    </source>
</evidence>
<sequence>MKKHANVAKSKRDRTAQAAPSAAADAPLRLRTLKPWAAGTALCTVLLLGGCIRFGPQADEMEQTASRQAEQQESAATGEDGQAGGAGEAGADSSAGNAEQSLSSDPASDPASEEVSNEASNEVSGETSGQADGTEPGTAGSGEAAESSGESSDSASPDDSADGADADPIEVSVTRTDSERTVRFDLLRLPSGYSLSSLTWEPDAEDDTAGTGPVVSGVPAAGGLPGGSADSPDEAGAAGTASGSTSGSEAAPAVDANRVTSTYHDAVLAGESGTNGFFVDMDGQRIGYRYGEAQTGRTGTVRLDFRDGEGGSASWESRVTLGMASTQNPAEAEAAE</sequence>
<accession>A0A4Y6UZ44</accession>
<feature type="compositionally biased region" description="Low complexity" evidence="1">
    <location>
        <begin position="133"/>
        <end position="158"/>
    </location>
</feature>
<feature type="compositionally biased region" description="Acidic residues" evidence="1">
    <location>
        <begin position="159"/>
        <end position="168"/>
    </location>
</feature>
<evidence type="ECO:0000256" key="1">
    <source>
        <dbReference type="SAM" id="MobiDB-lite"/>
    </source>
</evidence>
<reference evidence="2 3" key="1">
    <citation type="submission" date="2019-06" db="EMBL/GenBank/DDBJ databases">
        <title>Saccharibacillus brassicae sp. nov., an endophytic bacterium isolated from Chinese cabbage seeds (Brassica pekinensis).</title>
        <authorList>
            <person name="Jiang L."/>
            <person name="Lee J."/>
            <person name="Kim S.W."/>
        </authorList>
    </citation>
    <scope>NUCLEOTIDE SEQUENCE [LARGE SCALE GENOMIC DNA]</scope>
    <source>
        <strain evidence="3">KCTC 43072 / ATSA2</strain>
    </source>
</reference>
<feature type="compositionally biased region" description="Low complexity" evidence="1">
    <location>
        <begin position="209"/>
        <end position="251"/>
    </location>
</feature>
<dbReference type="KEGG" id="saca:FFV09_20445"/>
<feature type="compositionally biased region" description="Low complexity" evidence="1">
    <location>
        <begin position="63"/>
        <end position="80"/>
    </location>
</feature>
<dbReference type="RefSeq" id="WP_141449550.1">
    <property type="nucleotide sequence ID" value="NZ_CP041217.1"/>
</dbReference>
<evidence type="ECO:0000313" key="2">
    <source>
        <dbReference type="EMBL" id="QDH23013.1"/>
    </source>
</evidence>
<feature type="compositionally biased region" description="Basic and acidic residues" evidence="1">
    <location>
        <begin position="176"/>
        <end position="186"/>
    </location>
</feature>
<protein>
    <submittedName>
        <fullName evidence="2">Uncharacterized protein</fullName>
    </submittedName>
</protein>
<dbReference type="EMBL" id="CP041217">
    <property type="protein sequence ID" value="QDH23013.1"/>
    <property type="molecule type" value="Genomic_DNA"/>
</dbReference>
<gene>
    <name evidence="2" type="ORF">FFV09_20445</name>
</gene>
<name>A0A4Y6UZ44_SACBS</name>
<dbReference type="Proteomes" id="UP000316968">
    <property type="component" value="Chromosome"/>
</dbReference>
<feature type="compositionally biased region" description="Basic residues" evidence="1">
    <location>
        <begin position="1"/>
        <end position="12"/>
    </location>
</feature>
<organism evidence="2 3">
    <name type="scientific">Saccharibacillus brassicae</name>
    <dbReference type="NCBI Taxonomy" id="2583377"/>
    <lineage>
        <taxon>Bacteria</taxon>
        <taxon>Bacillati</taxon>
        <taxon>Bacillota</taxon>
        <taxon>Bacilli</taxon>
        <taxon>Bacillales</taxon>
        <taxon>Paenibacillaceae</taxon>
        <taxon>Saccharibacillus</taxon>
    </lineage>
</organism>
<feature type="region of interest" description="Disordered" evidence="1">
    <location>
        <begin position="60"/>
        <end position="253"/>
    </location>
</feature>
<dbReference type="OrthoDB" id="2679106at2"/>
<proteinExistence type="predicted"/>